<proteinExistence type="predicted"/>
<dbReference type="EMBL" id="JRMQ02000002">
    <property type="protein sequence ID" value="TLE02901.1"/>
    <property type="molecule type" value="Genomic_DNA"/>
</dbReference>
<dbReference type="Proteomes" id="UP000029707">
    <property type="component" value="Unassembled WGS sequence"/>
</dbReference>
<evidence type="ECO:0000313" key="2">
    <source>
        <dbReference type="Proteomes" id="UP000029707"/>
    </source>
</evidence>
<name>A0A4U8TQH1_9HELI</name>
<keyword evidence="2" id="KW-1185">Reference proteome</keyword>
<dbReference type="RefSeq" id="WP_052061121.1">
    <property type="nucleotide sequence ID" value="NZ_CAJUDB010000035.1"/>
</dbReference>
<dbReference type="Gene3D" id="1.20.120.330">
    <property type="entry name" value="Nucleotidyltransferases domain 2"/>
    <property type="match status" value="1"/>
</dbReference>
<dbReference type="InterPro" id="IPR007530">
    <property type="entry name" value="Aminoglycoside_adenylylTfrase"/>
</dbReference>
<sequence length="294" mass="34442">MPKAIQSTMRAQKEIFACILDFAKRTDSIRAVTLEGSRANPNIKQDKFCDYDISFFLSLQNLESLKNNDEWLKNFGNILMLQKPEAMELYPPDLREGWFSYLMLFDDGVRIDLSLIPLTDIKWYKDDERLMRVLLDKDNLFMPVSEPSDSAFFVKPLTKQSFLDCCNELYWLYVCTHKDILRGEILLANAHLAMMREGLLILLSWRVALRQNNFAFSLGKEYKFLPHFLKPKECKKLYECYALGDLKQASKTLKTMEKFFAKNAKELMDSYFKGEFLALPYQKEALKYTKILNS</sequence>
<dbReference type="SUPFAM" id="SSF81631">
    <property type="entry name" value="PAP/OAS1 substrate-binding domain"/>
    <property type="match status" value="1"/>
</dbReference>
<accession>A0A4U8TQH1</accession>
<protein>
    <recommendedName>
        <fullName evidence="3">Aminoglycoside 6-adenylyltransferase</fullName>
    </recommendedName>
</protein>
<dbReference type="InterPro" id="IPR043519">
    <property type="entry name" value="NT_sf"/>
</dbReference>
<dbReference type="STRING" id="425400.LS65_06890"/>
<organism evidence="1 2">
    <name type="scientific">Helicobacter japonicus</name>
    <dbReference type="NCBI Taxonomy" id="425400"/>
    <lineage>
        <taxon>Bacteria</taxon>
        <taxon>Pseudomonadati</taxon>
        <taxon>Campylobacterota</taxon>
        <taxon>Epsilonproteobacteria</taxon>
        <taxon>Campylobacterales</taxon>
        <taxon>Helicobacteraceae</taxon>
        <taxon>Helicobacter</taxon>
    </lineage>
</organism>
<dbReference type="AlphaFoldDB" id="A0A4U8TQH1"/>
<reference evidence="1 2" key="1">
    <citation type="journal article" date="2014" name="Genome Announc.">
        <title>Draft genome sequences of eight enterohepatic helicobacter species isolated from both laboratory and wild rodents.</title>
        <authorList>
            <person name="Sheh A."/>
            <person name="Shen Z."/>
            <person name="Fox J.G."/>
        </authorList>
    </citation>
    <scope>NUCLEOTIDE SEQUENCE [LARGE SCALE GENOMIC DNA]</scope>
    <source>
        <strain evidence="1 2">MIT 01-6451</strain>
    </source>
</reference>
<comment type="caution">
    <text evidence="1">The sequence shown here is derived from an EMBL/GenBank/DDBJ whole genome shotgun (WGS) entry which is preliminary data.</text>
</comment>
<dbReference type="OrthoDB" id="9776406at2"/>
<evidence type="ECO:0008006" key="3">
    <source>
        <dbReference type="Google" id="ProtNLM"/>
    </source>
</evidence>
<evidence type="ECO:0000313" key="1">
    <source>
        <dbReference type="EMBL" id="TLE02901.1"/>
    </source>
</evidence>
<dbReference type="Gene3D" id="3.30.460.10">
    <property type="entry name" value="Beta Polymerase, domain 2"/>
    <property type="match status" value="1"/>
</dbReference>
<dbReference type="PIRSF" id="PIRSF000812">
    <property type="entry name" value="AAD"/>
    <property type="match status" value="1"/>
</dbReference>
<dbReference type="Pfam" id="PF04439">
    <property type="entry name" value="Adenyl_transf"/>
    <property type="match status" value="1"/>
</dbReference>
<gene>
    <name evidence="1" type="ORF">LS65_002975</name>
</gene>
<dbReference type="SUPFAM" id="SSF81301">
    <property type="entry name" value="Nucleotidyltransferase"/>
    <property type="match status" value="1"/>
</dbReference>